<reference evidence="1 2" key="1">
    <citation type="submission" date="2023-05" db="EMBL/GenBank/DDBJ databases">
        <title>Genome sequence of Pinibacter sp. MAH-24.</title>
        <authorList>
            <person name="Huq M.A."/>
        </authorList>
    </citation>
    <scope>NUCLEOTIDE SEQUENCE [LARGE SCALE GENOMIC DNA]</scope>
    <source>
        <strain evidence="1 2">MAH-24</strain>
    </source>
</reference>
<name>A0ABT6RGI5_9BACT</name>
<protein>
    <submittedName>
        <fullName evidence="1">PKD-like family lipoprotein</fullName>
    </submittedName>
</protein>
<sequence>MNHKNIWRAFIVAALGICALVACKKDKGNYNYSSVNTITVITDTVNANRSQIITVDSISVKQFDTLTVNIQLSQTQASENLSYQWMIIQTAQNLANPFQYIVGTSKQLKARIDVPISVYRLVVKVTDNATGVSFYKFYALNVDSSPWGGEGWVVLQDQPSNGGCDIALIASRDGTAGSGAIYSNLYSFGNNGKKLPTGTSKVNVLDYSASLRIQKVSFFYPNGGLQVRSTDFADSSYSSGWFFSEPATINLQANACSSQYEYLINNNQLHYRAVNSTSIKTPPILFNAPLLGSWTLAPFVLNPAGSLSDYWFMLYDQANKCFLQYNAQTGALVGVTTDVPNGHFAAYSKGTAPLDPLTGSGFDLNYIGKTLLYAENSQPQSGNPVTYSCVFRNTTSDSTWLYQLSVGGFAATNANITGRYLLSGTKVPGINTAKLFAFPTFLTLPGKFYYVNGNTINTCTIATLATSTSLVGYTFPTGTIIKTMKVFKSGYATAPSTDSRVLVVATDETATGGGNKVYFLSLTSTGDINNTPIAVYGGFDKIVDVAFKKGLGL</sequence>
<dbReference type="Pfam" id="PF16407">
    <property type="entry name" value="PKD_2"/>
    <property type="match status" value="1"/>
</dbReference>
<dbReference type="PROSITE" id="PS51257">
    <property type="entry name" value="PROKAR_LIPOPROTEIN"/>
    <property type="match status" value="1"/>
</dbReference>
<comment type="caution">
    <text evidence="1">The sequence shown here is derived from an EMBL/GenBank/DDBJ whole genome shotgun (WGS) entry which is preliminary data.</text>
</comment>
<dbReference type="Proteomes" id="UP001226434">
    <property type="component" value="Unassembled WGS sequence"/>
</dbReference>
<proteinExistence type="predicted"/>
<dbReference type="EMBL" id="JASBRG010000007">
    <property type="protein sequence ID" value="MDI3321480.1"/>
    <property type="molecule type" value="Genomic_DNA"/>
</dbReference>
<dbReference type="InterPro" id="IPR032183">
    <property type="entry name" value="PKD-like"/>
</dbReference>
<gene>
    <name evidence="1" type="ORF">QJ048_16920</name>
</gene>
<organism evidence="1 2">
    <name type="scientific">Pinibacter soli</name>
    <dbReference type="NCBI Taxonomy" id="3044211"/>
    <lineage>
        <taxon>Bacteria</taxon>
        <taxon>Pseudomonadati</taxon>
        <taxon>Bacteroidota</taxon>
        <taxon>Chitinophagia</taxon>
        <taxon>Chitinophagales</taxon>
        <taxon>Chitinophagaceae</taxon>
        <taxon>Pinibacter</taxon>
    </lineage>
</organism>
<evidence type="ECO:0000313" key="1">
    <source>
        <dbReference type="EMBL" id="MDI3321480.1"/>
    </source>
</evidence>
<accession>A0ABT6RGI5</accession>
<dbReference type="RefSeq" id="WP_282335590.1">
    <property type="nucleotide sequence ID" value="NZ_JASBRG010000007.1"/>
</dbReference>
<keyword evidence="2" id="KW-1185">Reference proteome</keyword>
<evidence type="ECO:0000313" key="2">
    <source>
        <dbReference type="Proteomes" id="UP001226434"/>
    </source>
</evidence>